<dbReference type="Pfam" id="PF21291">
    <property type="entry name" value="CYNS_N"/>
    <property type="match status" value="1"/>
</dbReference>
<dbReference type="InterPro" id="IPR048564">
    <property type="entry name" value="CYNS_N"/>
</dbReference>
<keyword evidence="5" id="KW-1185">Reference proteome</keyword>
<dbReference type="HAMAP" id="MF_00535">
    <property type="entry name" value="Cyanate_hydrat"/>
    <property type="match status" value="1"/>
</dbReference>
<evidence type="ECO:0000256" key="3">
    <source>
        <dbReference type="HAMAP-Rule" id="MF_00535"/>
    </source>
</evidence>
<dbReference type="SMART" id="SM01116">
    <property type="entry name" value="Cyanate_lyase"/>
    <property type="match status" value="1"/>
</dbReference>
<evidence type="ECO:0000256" key="1">
    <source>
        <dbReference type="ARBA" id="ARBA00003561"/>
    </source>
</evidence>
<comment type="function">
    <text evidence="1 3">Catalyzes the reaction of cyanate with bicarbonate to produce ammonia and carbon dioxide.</text>
</comment>
<dbReference type="NCBIfam" id="NF002773">
    <property type="entry name" value="PRK02866.1"/>
    <property type="match status" value="1"/>
</dbReference>
<dbReference type="EMBL" id="CP048877">
    <property type="protein sequence ID" value="QIJ71253.1"/>
    <property type="molecule type" value="Genomic_DNA"/>
</dbReference>
<organism evidence="4 5">
    <name type="scientific">Thermosulfuriphilus ammonigenes</name>
    <dbReference type="NCBI Taxonomy" id="1936021"/>
    <lineage>
        <taxon>Bacteria</taxon>
        <taxon>Pseudomonadati</taxon>
        <taxon>Thermodesulfobacteriota</taxon>
        <taxon>Thermodesulfobacteria</taxon>
        <taxon>Thermodesulfobacteriales</taxon>
        <taxon>Thermodesulfobacteriaceae</taxon>
        <taxon>Thermosulfuriphilus</taxon>
    </lineage>
</organism>
<dbReference type="NCBIfam" id="TIGR00673">
    <property type="entry name" value="cynS"/>
    <property type="match status" value="1"/>
</dbReference>
<evidence type="ECO:0000313" key="5">
    <source>
        <dbReference type="Proteomes" id="UP000502179"/>
    </source>
</evidence>
<dbReference type="InterPro" id="IPR003712">
    <property type="entry name" value="Cyanate_lyase_C"/>
</dbReference>
<sequence length="161" mass="18567">MCCSTQSHQGHHHGCRRRLWINRLLAAKEEKGLTFEELGRQLGRDKVWVAALFYGQATASEEEARRLQEILGLDEEVVACIQRPPYRGRLLEDIPRDPTVYRFYEILQVYGPAIKAVIHEEFGDGIMSAIDFSIDIRKKPDPAGDRVVITLEGKFLPYRKW</sequence>
<dbReference type="InterPro" id="IPR010982">
    <property type="entry name" value="Lambda_DNA-bd_dom_sf"/>
</dbReference>
<feature type="active site" evidence="3">
    <location>
        <position position="128"/>
    </location>
</feature>
<dbReference type="SUPFAM" id="SSF55234">
    <property type="entry name" value="Cyanase C-terminal domain"/>
    <property type="match status" value="1"/>
</dbReference>
<proteinExistence type="inferred from homology"/>
<dbReference type="GO" id="GO:0003677">
    <property type="term" value="F:DNA binding"/>
    <property type="evidence" value="ECO:0007669"/>
    <property type="project" value="InterPro"/>
</dbReference>
<keyword evidence="2 3" id="KW-0456">Lyase</keyword>
<evidence type="ECO:0000256" key="2">
    <source>
        <dbReference type="ARBA" id="ARBA00023239"/>
    </source>
</evidence>
<protein>
    <recommendedName>
        <fullName evidence="3">Cyanate hydratase</fullName>
        <shortName evidence="3">Cyanase</shortName>
        <ecNumber evidence="3">4.2.1.104</ecNumber>
    </recommendedName>
    <alternativeName>
        <fullName evidence="3">Cyanate hydrolase</fullName>
    </alternativeName>
    <alternativeName>
        <fullName evidence="3">Cyanate lyase</fullName>
    </alternativeName>
</protein>
<dbReference type="PANTHER" id="PTHR34186">
    <property type="entry name" value="CYANATE HYDRATASE"/>
    <property type="match status" value="1"/>
</dbReference>
<dbReference type="Proteomes" id="UP000502179">
    <property type="component" value="Chromosome"/>
</dbReference>
<dbReference type="InterPro" id="IPR008076">
    <property type="entry name" value="Cyanase"/>
</dbReference>
<accession>A0A6G7PUZ9</accession>
<dbReference type="CDD" id="cd00559">
    <property type="entry name" value="Cyanase_C"/>
    <property type="match status" value="1"/>
</dbReference>
<dbReference type="KEGG" id="tav:G4V39_02690"/>
<dbReference type="EC" id="4.2.1.104" evidence="3"/>
<feature type="active site" evidence="3">
    <location>
        <position position="102"/>
    </location>
</feature>
<dbReference type="PANTHER" id="PTHR34186:SF2">
    <property type="entry name" value="CYANATE HYDRATASE"/>
    <property type="match status" value="1"/>
</dbReference>
<dbReference type="InterPro" id="IPR036581">
    <property type="entry name" value="Cyanate_lyase_C_sf"/>
</dbReference>
<gene>
    <name evidence="3 4" type="primary">cynS</name>
    <name evidence="4" type="ORF">G4V39_02690</name>
</gene>
<evidence type="ECO:0000313" key="4">
    <source>
        <dbReference type="EMBL" id="QIJ71253.1"/>
    </source>
</evidence>
<comment type="similarity">
    <text evidence="3">Belongs to the cyanase family.</text>
</comment>
<dbReference type="RefSeq" id="WP_166031475.1">
    <property type="nucleotide sequence ID" value="NZ_CP048877.1"/>
</dbReference>
<dbReference type="CDD" id="cd00093">
    <property type="entry name" value="HTH_XRE"/>
    <property type="match status" value="1"/>
</dbReference>
<name>A0A6G7PUZ9_9BACT</name>
<dbReference type="PRINTS" id="PR01693">
    <property type="entry name" value="CYANASE"/>
</dbReference>
<dbReference type="GO" id="GO:0008824">
    <property type="term" value="F:cyanate hydratase activity"/>
    <property type="evidence" value="ECO:0007669"/>
    <property type="project" value="UniProtKB-UniRule"/>
</dbReference>
<dbReference type="Gene3D" id="3.30.1160.10">
    <property type="entry name" value="Cyanate lyase, C-terminal domain"/>
    <property type="match status" value="1"/>
</dbReference>
<dbReference type="InterPro" id="IPR001387">
    <property type="entry name" value="Cro/C1-type_HTH"/>
</dbReference>
<dbReference type="SUPFAM" id="SSF47413">
    <property type="entry name" value="lambda repressor-like DNA-binding domains"/>
    <property type="match status" value="1"/>
</dbReference>
<dbReference type="Pfam" id="PF02560">
    <property type="entry name" value="Cyanate_lyase"/>
    <property type="match status" value="1"/>
</dbReference>
<comment type="catalytic activity">
    <reaction evidence="3">
        <text>cyanate + hydrogencarbonate + 3 H(+) = NH4(+) + 2 CO2</text>
        <dbReference type="Rhea" id="RHEA:11120"/>
        <dbReference type="ChEBI" id="CHEBI:15378"/>
        <dbReference type="ChEBI" id="CHEBI:16526"/>
        <dbReference type="ChEBI" id="CHEBI:17544"/>
        <dbReference type="ChEBI" id="CHEBI:28938"/>
        <dbReference type="ChEBI" id="CHEBI:29195"/>
        <dbReference type="EC" id="4.2.1.104"/>
    </reaction>
</comment>
<feature type="active site" evidence="3">
    <location>
        <position position="105"/>
    </location>
</feature>
<dbReference type="PIRSF" id="PIRSF001263">
    <property type="entry name" value="Cyanate_hydratas"/>
    <property type="match status" value="1"/>
</dbReference>
<dbReference type="AlphaFoldDB" id="A0A6G7PUZ9"/>
<reference evidence="4 5" key="1">
    <citation type="submission" date="2020-02" db="EMBL/GenBank/DDBJ databases">
        <title>Genome analysis of Thermosulfuriphilus ammonigenes ST65T, an anaerobic thermophilic chemolithoautotrophic bacterium isolated from a deep-sea hydrothermal vent.</title>
        <authorList>
            <person name="Slobodkina G."/>
            <person name="Allioux M."/>
            <person name="Merkel A."/>
            <person name="Alain K."/>
            <person name="Jebbar M."/>
            <person name="Slobodkin A."/>
        </authorList>
    </citation>
    <scope>NUCLEOTIDE SEQUENCE [LARGE SCALE GENOMIC DNA]</scope>
    <source>
        <strain evidence="4 5">ST65</strain>
    </source>
</reference>
<dbReference type="Gene3D" id="1.10.260.40">
    <property type="entry name" value="lambda repressor-like DNA-binding domains"/>
    <property type="match status" value="1"/>
</dbReference>